<dbReference type="Pfam" id="PF04117">
    <property type="entry name" value="Mpv17_PMP22"/>
    <property type="match status" value="1"/>
</dbReference>
<dbReference type="InterPro" id="IPR007248">
    <property type="entry name" value="Mpv17_PMP22"/>
</dbReference>
<gene>
    <name evidence="7" type="ORF">ANE_LOCUS20900</name>
</gene>
<evidence type="ECO:0000256" key="5">
    <source>
        <dbReference type="ARBA" id="ARBA00023136"/>
    </source>
</evidence>
<dbReference type="OrthoDB" id="430207at2759"/>
<reference evidence="7" key="1">
    <citation type="submission" date="2019-07" db="EMBL/GenBank/DDBJ databases">
        <authorList>
            <person name="Dittberner H."/>
        </authorList>
    </citation>
    <scope>NUCLEOTIDE SEQUENCE [LARGE SCALE GENOMIC DNA]</scope>
</reference>
<evidence type="ECO:0000256" key="4">
    <source>
        <dbReference type="ARBA" id="ARBA00022989"/>
    </source>
</evidence>
<organism evidence="7 8">
    <name type="scientific">Arabis nemorensis</name>
    <dbReference type="NCBI Taxonomy" id="586526"/>
    <lineage>
        <taxon>Eukaryota</taxon>
        <taxon>Viridiplantae</taxon>
        <taxon>Streptophyta</taxon>
        <taxon>Embryophyta</taxon>
        <taxon>Tracheophyta</taxon>
        <taxon>Spermatophyta</taxon>
        <taxon>Magnoliopsida</taxon>
        <taxon>eudicotyledons</taxon>
        <taxon>Gunneridae</taxon>
        <taxon>Pentapetalae</taxon>
        <taxon>rosids</taxon>
        <taxon>malvids</taxon>
        <taxon>Brassicales</taxon>
        <taxon>Brassicaceae</taxon>
        <taxon>Arabideae</taxon>
        <taxon>Arabis</taxon>
    </lineage>
</organism>
<dbReference type="Proteomes" id="UP000489600">
    <property type="component" value="Unassembled WGS sequence"/>
</dbReference>
<name>A0A565C9X5_9BRAS</name>
<sequence length="272" mass="29932">MTGALFRTAASDAARIFRSQRTTTVNPFGKIDPSSLRAGGGDIGRLQSRPYFRTNHFLGKAKETGVSPSSLISGFCSASSSTASTASFSKAGFIGWYLGMVKSKPVFTKSVTSSLIYIAADLSSQTIPQASVDSYDLERTARMAGFGLLILGPTLHYWFNLMSRIFPKRDLITTFKKMAMGQTIYGPAMNVVFFSLNAALQGENGSEIVARLKRDLLPTMLNGVMYWPMCDFITFKFCPVHLQPLVTNSFSYLWTIYITYMASREKPTAISS</sequence>
<keyword evidence="4" id="KW-1133">Transmembrane helix</keyword>
<dbReference type="AlphaFoldDB" id="A0A565C9X5"/>
<proteinExistence type="inferred from homology"/>
<evidence type="ECO:0000256" key="6">
    <source>
        <dbReference type="RuleBase" id="RU363053"/>
    </source>
</evidence>
<comment type="subcellular location">
    <subcellularLocation>
        <location evidence="1">Membrane</location>
        <topology evidence="1">Multi-pass membrane protein</topology>
    </subcellularLocation>
</comment>
<comment type="caution">
    <text evidence="7">The sequence shown here is derived from an EMBL/GenBank/DDBJ whole genome shotgun (WGS) entry which is preliminary data.</text>
</comment>
<protein>
    <submittedName>
        <fullName evidence="7">Uncharacterized protein</fullName>
    </submittedName>
</protein>
<comment type="similarity">
    <text evidence="2 6">Belongs to the peroxisomal membrane protein PXMP2/4 family.</text>
</comment>
<evidence type="ECO:0000256" key="2">
    <source>
        <dbReference type="ARBA" id="ARBA00006824"/>
    </source>
</evidence>
<evidence type="ECO:0000313" key="8">
    <source>
        <dbReference type="Proteomes" id="UP000489600"/>
    </source>
</evidence>
<accession>A0A565C9X5</accession>
<dbReference type="PANTHER" id="PTHR11266">
    <property type="entry name" value="PEROXISOMAL MEMBRANE PROTEIN 2, PXMP2 MPV17"/>
    <property type="match status" value="1"/>
</dbReference>
<evidence type="ECO:0000313" key="7">
    <source>
        <dbReference type="EMBL" id="VVB10456.1"/>
    </source>
</evidence>
<evidence type="ECO:0000256" key="3">
    <source>
        <dbReference type="ARBA" id="ARBA00022692"/>
    </source>
</evidence>
<dbReference type="GO" id="GO:0016020">
    <property type="term" value="C:membrane"/>
    <property type="evidence" value="ECO:0007669"/>
    <property type="project" value="UniProtKB-SubCell"/>
</dbReference>
<evidence type="ECO:0000256" key="1">
    <source>
        <dbReference type="ARBA" id="ARBA00004141"/>
    </source>
</evidence>
<keyword evidence="3" id="KW-0812">Transmembrane</keyword>
<dbReference type="GO" id="GO:0005737">
    <property type="term" value="C:cytoplasm"/>
    <property type="evidence" value="ECO:0007669"/>
    <property type="project" value="TreeGrafter"/>
</dbReference>
<dbReference type="EMBL" id="CABITT030000007">
    <property type="protein sequence ID" value="VVB10456.1"/>
    <property type="molecule type" value="Genomic_DNA"/>
</dbReference>
<dbReference type="PANTHER" id="PTHR11266:SF18">
    <property type="entry name" value="OS12G0508100 PROTEIN"/>
    <property type="match status" value="1"/>
</dbReference>
<keyword evidence="5" id="KW-0472">Membrane</keyword>
<keyword evidence="8" id="KW-1185">Reference proteome</keyword>